<comment type="similarity">
    <text evidence="1">Belongs to the PC-esterase family.</text>
</comment>
<accession>A0A8C5AZY8</accession>
<sequence>MHNGTNYREVREFRSTHHRVRFYFVTRVFSRYMSSVLEDLRADAPDVVLVNSCIWDISRYKAAWEEDYAEDLHLFLGQLKEAVPRETLVVWNLTMPLGRRVLGGFLTPEVASRAGTLRYDVVEANFIGGALADAYGADVLDMHFHFRLSLQQRTKDGVHWNALAHRRMTCLILGHAAEAWGVQLPPALPRTRTAFGTWPAGGRAILMGIEHGLCFSSSPCGLSSTAIAGSMRCGLAPPRPATLRGPPSPPAPRKAPATTPAPKFQPYPSEQNQPPGARSPYIMKKQRTRWRQRAPYSYSQRPFLDAPYRQGPRKAPQYNQWSQHIEAAYNQRLREDAPYSQPLQHIFFPFP</sequence>
<feature type="region of interest" description="Disordered" evidence="2">
    <location>
        <begin position="237"/>
        <end position="290"/>
    </location>
</feature>
<evidence type="ECO:0000256" key="1">
    <source>
        <dbReference type="ARBA" id="ARBA00037957"/>
    </source>
</evidence>
<evidence type="ECO:0000313" key="4">
    <source>
        <dbReference type="Proteomes" id="UP000694546"/>
    </source>
</evidence>
<evidence type="ECO:0000313" key="3">
    <source>
        <dbReference type="Ensembl" id="ENSGMOP00000039077.1"/>
    </source>
</evidence>
<gene>
    <name evidence="3" type="primary">LOC115539823</name>
</gene>
<reference evidence="3" key="2">
    <citation type="submission" date="2025-09" db="UniProtKB">
        <authorList>
            <consortium name="Ensembl"/>
        </authorList>
    </citation>
    <scope>IDENTIFICATION</scope>
</reference>
<dbReference type="Ensembl" id="ENSGMOT00000051354.1">
    <property type="protein sequence ID" value="ENSGMOP00000039077.1"/>
    <property type="gene ID" value="ENSGMOG00000009655.2"/>
</dbReference>
<protein>
    <submittedName>
        <fullName evidence="3">PC-esterase domain-containing protein 1A-like</fullName>
    </submittedName>
</protein>
<dbReference type="InterPro" id="IPR036514">
    <property type="entry name" value="SGNH_hydro_sf"/>
</dbReference>
<dbReference type="PANTHER" id="PTHR14469">
    <property type="entry name" value="SARCOMA ANTIGEN NY-SAR-23"/>
    <property type="match status" value="1"/>
</dbReference>
<evidence type="ECO:0000256" key="2">
    <source>
        <dbReference type="SAM" id="MobiDB-lite"/>
    </source>
</evidence>
<dbReference type="PANTHER" id="PTHR14469:SF0">
    <property type="entry name" value="FAMILY WITH SEQUENCE SIMILARITY 113"/>
    <property type="match status" value="1"/>
</dbReference>
<dbReference type="Gene3D" id="3.40.50.1110">
    <property type="entry name" value="SGNH hydrolase"/>
    <property type="match status" value="1"/>
</dbReference>
<dbReference type="SUPFAM" id="SSF52266">
    <property type="entry name" value="SGNH hydrolase"/>
    <property type="match status" value="1"/>
</dbReference>
<name>A0A8C5AZY8_GADMO</name>
<reference evidence="3" key="1">
    <citation type="submission" date="2025-08" db="UniProtKB">
        <authorList>
            <consortium name="Ensembl"/>
        </authorList>
    </citation>
    <scope>IDENTIFICATION</scope>
</reference>
<dbReference type="Proteomes" id="UP000694546">
    <property type="component" value="Chromosome 3"/>
</dbReference>
<dbReference type="AlphaFoldDB" id="A0A8C5AZY8"/>
<proteinExistence type="inferred from homology"/>
<keyword evidence="4" id="KW-1185">Reference proteome</keyword>
<dbReference type="GeneTree" id="ENSGT00390000002231"/>
<organism evidence="3 4">
    <name type="scientific">Gadus morhua</name>
    <name type="common">Atlantic cod</name>
    <dbReference type="NCBI Taxonomy" id="8049"/>
    <lineage>
        <taxon>Eukaryota</taxon>
        <taxon>Metazoa</taxon>
        <taxon>Chordata</taxon>
        <taxon>Craniata</taxon>
        <taxon>Vertebrata</taxon>
        <taxon>Euteleostomi</taxon>
        <taxon>Actinopterygii</taxon>
        <taxon>Neopterygii</taxon>
        <taxon>Teleostei</taxon>
        <taxon>Neoteleostei</taxon>
        <taxon>Acanthomorphata</taxon>
        <taxon>Zeiogadaria</taxon>
        <taxon>Gadariae</taxon>
        <taxon>Gadiformes</taxon>
        <taxon>Gadoidei</taxon>
        <taxon>Gadidae</taxon>
        <taxon>Gadus</taxon>
    </lineage>
</organism>